<sequence>MSTFRPSSKAVTQQATKALTAERNQALRGGAHMHRRFFIHVDIRGDVVEVVAHAVQQNAEKQQGVGEVLFRTAVNEEPVADGGGNQTQHEIAVGENVVEGQRHGEQERAEEEYQEVFVAQQDQRVQTEHHFEIQLAGTFRRRIRQEKGKHTQQGRAGCGHQQRNIGIRDIAIAQHLRQEPACQTGGDPADSAHHANTREIGFHVIDVGEGNTVGQRNGGHIGKRVGQQQREEGAELGLLCGEVHQNGTCKHQNRQHFLGGKEAVGQRADENRRQDRRNGRTGIGPANLPRGKAAFAQPQPQRHKPRSPDKPFNKHHE</sequence>
<comment type="caution">
    <text evidence="2">The sequence shown here is derived from an EMBL/GenBank/DDBJ whole genome shotgun (WGS) entry which is preliminary data.</text>
</comment>
<proteinExistence type="predicted"/>
<dbReference type="EMBL" id="AWUE01009293">
    <property type="protein sequence ID" value="OMP12455.1"/>
    <property type="molecule type" value="Genomic_DNA"/>
</dbReference>
<feature type="region of interest" description="Disordered" evidence="1">
    <location>
        <begin position="209"/>
        <end position="229"/>
    </location>
</feature>
<reference evidence="3" key="1">
    <citation type="submission" date="2013-09" db="EMBL/GenBank/DDBJ databases">
        <title>Corchorus olitorius genome sequencing.</title>
        <authorList>
            <person name="Alam M."/>
            <person name="Haque M.S."/>
            <person name="Islam M.S."/>
            <person name="Emdad E.M."/>
            <person name="Islam M.M."/>
            <person name="Ahmed B."/>
            <person name="Halim A."/>
            <person name="Hossen Q.M.M."/>
            <person name="Hossain M.Z."/>
            <person name="Ahmed R."/>
            <person name="Khan M.M."/>
            <person name="Islam R."/>
            <person name="Rashid M.M."/>
            <person name="Khan S.A."/>
            <person name="Rahman M.S."/>
            <person name="Alam M."/>
            <person name="Yahiya A.S."/>
            <person name="Khan M.S."/>
            <person name="Azam M.S."/>
            <person name="Haque T."/>
            <person name="Lashkar M.Z.H."/>
            <person name="Akhand A.I."/>
            <person name="Morshed G."/>
            <person name="Roy S."/>
            <person name="Uddin K.S."/>
            <person name="Rabeya T."/>
            <person name="Hossain A.S."/>
            <person name="Chowdhury A."/>
            <person name="Snigdha A.R."/>
            <person name="Mortoza M.S."/>
            <person name="Matin S.A."/>
            <person name="Hoque S.M.E."/>
            <person name="Islam M.K."/>
            <person name="Roy D.K."/>
            <person name="Haider R."/>
            <person name="Moosa M.M."/>
            <person name="Elias S.M."/>
            <person name="Hasan A.M."/>
            <person name="Jahan S."/>
            <person name="Shafiuddin M."/>
            <person name="Mahmood N."/>
            <person name="Shommy N.S."/>
        </authorList>
    </citation>
    <scope>NUCLEOTIDE SEQUENCE [LARGE SCALE GENOMIC DNA]</scope>
    <source>
        <strain evidence="3">cv. O-4</strain>
    </source>
</reference>
<evidence type="ECO:0000313" key="2">
    <source>
        <dbReference type="EMBL" id="OMP12455.1"/>
    </source>
</evidence>
<accession>A0A1R3KZD3</accession>
<name>A0A1R3KZD3_9ROSI</name>
<evidence type="ECO:0000313" key="3">
    <source>
        <dbReference type="Proteomes" id="UP000187203"/>
    </source>
</evidence>
<feature type="compositionally biased region" description="Basic and acidic residues" evidence="1">
    <location>
        <begin position="306"/>
        <end position="317"/>
    </location>
</feature>
<gene>
    <name evidence="2" type="ORF">COLO4_03180</name>
</gene>
<keyword evidence="3" id="KW-1185">Reference proteome</keyword>
<evidence type="ECO:0000256" key="1">
    <source>
        <dbReference type="SAM" id="MobiDB-lite"/>
    </source>
</evidence>
<dbReference type="AlphaFoldDB" id="A0A1R3KZD3"/>
<protein>
    <submittedName>
        <fullName evidence="2">Uncharacterized protein</fullName>
    </submittedName>
</protein>
<dbReference type="Proteomes" id="UP000187203">
    <property type="component" value="Unassembled WGS sequence"/>
</dbReference>
<feature type="compositionally biased region" description="Basic and acidic residues" evidence="1">
    <location>
        <begin position="267"/>
        <end position="278"/>
    </location>
</feature>
<feature type="region of interest" description="Disordered" evidence="1">
    <location>
        <begin position="257"/>
        <end position="317"/>
    </location>
</feature>
<organism evidence="2 3">
    <name type="scientific">Corchorus olitorius</name>
    <dbReference type="NCBI Taxonomy" id="93759"/>
    <lineage>
        <taxon>Eukaryota</taxon>
        <taxon>Viridiplantae</taxon>
        <taxon>Streptophyta</taxon>
        <taxon>Embryophyta</taxon>
        <taxon>Tracheophyta</taxon>
        <taxon>Spermatophyta</taxon>
        <taxon>Magnoliopsida</taxon>
        <taxon>eudicotyledons</taxon>
        <taxon>Gunneridae</taxon>
        <taxon>Pentapetalae</taxon>
        <taxon>rosids</taxon>
        <taxon>malvids</taxon>
        <taxon>Malvales</taxon>
        <taxon>Malvaceae</taxon>
        <taxon>Grewioideae</taxon>
        <taxon>Apeibeae</taxon>
        <taxon>Corchorus</taxon>
    </lineage>
</organism>